<dbReference type="EMBL" id="JAMYWD010000005">
    <property type="protein sequence ID" value="KAJ4969657.1"/>
    <property type="molecule type" value="Genomic_DNA"/>
</dbReference>
<accession>A0A9Q0QRX6</accession>
<dbReference type="Proteomes" id="UP001141806">
    <property type="component" value="Unassembled WGS sequence"/>
</dbReference>
<protein>
    <submittedName>
        <fullName evidence="2">Uncharacterized protein</fullName>
    </submittedName>
</protein>
<feature type="region of interest" description="Disordered" evidence="1">
    <location>
        <begin position="1"/>
        <end position="27"/>
    </location>
</feature>
<sequence length="175" mass="18641">MQKDGQHVEGVPDSHVQGSWADVSDKEEDNVKFNTVVDGESLGVQQVIQREKGSITPNISNEIEIPKIEIPRSGGNQMDLGTRVSPVFGNVEGTTSHVNLSKETGHVTINFDDVRVIDKALLEDTGDFTEVGKKGPGRGRGKKNVGTCKTRNPLAQSNCVVPGLPIIAGSSGPTI</sequence>
<keyword evidence="3" id="KW-1185">Reference proteome</keyword>
<dbReference type="AlphaFoldDB" id="A0A9Q0QRX6"/>
<proteinExistence type="predicted"/>
<comment type="caution">
    <text evidence="2">The sequence shown here is derived from an EMBL/GenBank/DDBJ whole genome shotgun (WGS) entry which is preliminary data.</text>
</comment>
<evidence type="ECO:0000313" key="3">
    <source>
        <dbReference type="Proteomes" id="UP001141806"/>
    </source>
</evidence>
<reference evidence="2" key="1">
    <citation type="journal article" date="2023" name="Plant J.">
        <title>The genome of the king protea, Protea cynaroides.</title>
        <authorList>
            <person name="Chang J."/>
            <person name="Duong T.A."/>
            <person name="Schoeman C."/>
            <person name="Ma X."/>
            <person name="Roodt D."/>
            <person name="Barker N."/>
            <person name="Li Z."/>
            <person name="Van de Peer Y."/>
            <person name="Mizrachi E."/>
        </authorList>
    </citation>
    <scope>NUCLEOTIDE SEQUENCE</scope>
    <source>
        <tissue evidence="2">Young leaves</tissue>
    </source>
</reference>
<evidence type="ECO:0000313" key="2">
    <source>
        <dbReference type="EMBL" id="KAJ4969657.1"/>
    </source>
</evidence>
<organism evidence="2 3">
    <name type="scientific">Protea cynaroides</name>
    <dbReference type="NCBI Taxonomy" id="273540"/>
    <lineage>
        <taxon>Eukaryota</taxon>
        <taxon>Viridiplantae</taxon>
        <taxon>Streptophyta</taxon>
        <taxon>Embryophyta</taxon>
        <taxon>Tracheophyta</taxon>
        <taxon>Spermatophyta</taxon>
        <taxon>Magnoliopsida</taxon>
        <taxon>Proteales</taxon>
        <taxon>Proteaceae</taxon>
        <taxon>Protea</taxon>
    </lineage>
</organism>
<name>A0A9Q0QRX6_9MAGN</name>
<evidence type="ECO:0000256" key="1">
    <source>
        <dbReference type="SAM" id="MobiDB-lite"/>
    </source>
</evidence>
<feature type="compositionally biased region" description="Basic and acidic residues" evidence="1">
    <location>
        <begin position="1"/>
        <end position="12"/>
    </location>
</feature>
<gene>
    <name evidence="2" type="ORF">NE237_002756</name>
</gene>